<reference evidence="1 2" key="1">
    <citation type="submission" date="2019-11" db="EMBL/GenBank/DDBJ databases">
        <authorList>
            <person name="Cao P."/>
        </authorList>
    </citation>
    <scope>NUCLEOTIDE SEQUENCE [LARGE SCALE GENOMIC DNA]</scope>
    <source>
        <strain evidence="1 2">NEAU-AAG5</strain>
    </source>
</reference>
<dbReference type="EMBL" id="WOFH01000003">
    <property type="protein sequence ID" value="MUN36791.1"/>
    <property type="molecule type" value="Genomic_DNA"/>
</dbReference>
<dbReference type="GO" id="GO:1901605">
    <property type="term" value="P:alpha-amino acid metabolic process"/>
    <property type="evidence" value="ECO:0007669"/>
    <property type="project" value="UniProtKB-ARBA"/>
</dbReference>
<comment type="caution">
    <text evidence="1">The sequence shown here is derived from an EMBL/GenBank/DDBJ whole genome shotgun (WGS) entry which is preliminary data.</text>
</comment>
<dbReference type="AlphaFoldDB" id="A0A7K1KX60"/>
<dbReference type="InterPro" id="IPR046044">
    <property type="entry name" value="DUF6002"/>
</dbReference>
<dbReference type="Proteomes" id="UP000432015">
    <property type="component" value="Unassembled WGS sequence"/>
</dbReference>
<dbReference type="SUPFAM" id="SSF53686">
    <property type="entry name" value="Tryptophan synthase beta subunit-like PLP-dependent enzymes"/>
    <property type="match status" value="1"/>
</dbReference>
<organism evidence="1 2">
    <name type="scientific">Actinomadura litoris</name>
    <dbReference type="NCBI Taxonomy" id="2678616"/>
    <lineage>
        <taxon>Bacteria</taxon>
        <taxon>Bacillati</taxon>
        <taxon>Actinomycetota</taxon>
        <taxon>Actinomycetes</taxon>
        <taxon>Streptosporangiales</taxon>
        <taxon>Thermomonosporaceae</taxon>
        <taxon>Actinomadura</taxon>
    </lineage>
</organism>
<gene>
    <name evidence="1" type="ORF">GNZ18_09300</name>
</gene>
<dbReference type="InterPro" id="IPR036052">
    <property type="entry name" value="TrpB-like_PALP_sf"/>
</dbReference>
<evidence type="ECO:0000313" key="1">
    <source>
        <dbReference type="EMBL" id="MUN36791.1"/>
    </source>
</evidence>
<accession>A0A7K1KX60</accession>
<keyword evidence="2" id="KW-1185">Reference proteome</keyword>
<proteinExistence type="predicted"/>
<dbReference type="Pfam" id="PF19465">
    <property type="entry name" value="DUF6002"/>
    <property type="match status" value="1"/>
</dbReference>
<sequence>MLVAGQPVRSGADAGVIHNALSRFHDEIRAAARAVAAERDVQPVVPLEPADRFTEFTDATDIGLTRVEPHTYVLDLMRNPGARTTKTMASLLMVARAAGHTRRTGERVMILTPTSGNKGTALRDAVARAYATGIATPADLRVVTVNPEASRGKLRDCPLTADAGLRAANPVALARVAEPGDVKAVTARVAREEAGALFEATGFRLWPTLDLDNYRIADAARAFAEAELLPLTEDSPPRLHAHAVSSAFGLLGYHLGHEMLARGLPGRAVPARHPGFWLVQQLATPDMVTAVLGADVPDYACDPGGAVWRQEGAPHFPAETDDPREVVDSTFYTRAPATIPQVNAIIGRHGGGGGIVSRRECLARFDRVRALAAEAGIAIGADPAEIREWSLVKALTGVLVARERGLIAPGTDVVVHASGHYTDASLAPARDEHLTPIGGADDLARLVRAAAR</sequence>
<evidence type="ECO:0000313" key="2">
    <source>
        <dbReference type="Proteomes" id="UP000432015"/>
    </source>
</evidence>
<protein>
    <submittedName>
        <fullName evidence="1">Uncharacterized protein</fullName>
    </submittedName>
</protein>
<dbReference type="RefSeq" id="WP_156215847.1">
    <property type="nucleotide sequence ID" value="NZ_WOFH01000003.1"/>
</dbReference>
<name>A0A7K1KX60_9ACTN</name>